<name>A0A183ERS1_9BILA</name>
<keyword evidence="2" id="KW-1133">Transmembrane helix</keyword>
<evidence type="ECO:0000256" key="1">
    <source>
        <dbReference type="SAM" id="MobiDB-lite"/>
    </source>
</evidence>
<feature type="region of interest" description="Disordered" evidence="1">
    <location>
        <begin position="75"/>
        <end position="112"/>
    </location>
</feature>
<evidence type="ECO:0000313" key="4">
    <source>
        <dbReference type="Proteomes" id="UP000271098"/>
    </source>
</evidence>
<evidence type="ECO:0000256" key="2">
    <source>
        <dbReference type="SAM" id="Phobius"/>
    </source>
</evidence>
<dbReference type="EMBL" id="UYRT01098533">
    <property type="protein sequence ID" value="VDN41784.1"/>
    <property type="molecule type" value="Genomic_DNA"/>
</dbReference>
<organism evidence="5">
    <name type="scientific">Gongylonema pulchrum</name>
    <dbReference type="NCBI Taxonomy" id="637853"/>
    <lineage>
        <taxon>Eukaryota</taxon>
        <taxon>Metazoa</taxon>
        <taxon>Ecdysozoa</taxon>
        <taxon>Nematoda</taxon>
        <taxon>Chromadorea</taxon>
        <taxon>Rhabditida</taxon>
        <taxon>Spirurina</taxon>
        <taxon>Spiruromorpha</taxon>
        <taxon>Spiruroidea</taxon>
        <taxon>Gongylonematidae</taxon>
        <taxon>Gongylonema</taxon>
    </lineage>
</organism>
<keyword evidence="2" id="KW-0472">Membrane</keyword>
<accession>A0A183ERS1</accession>
<feature type="compositionally biased region" description="Polar residues" evidence="1">
    <location>
        <begin position="48"/>
        <end position="57"/>
    </location>
</feature>
<sequence length="297" mass="32001">MPKRVEINEEFLADMIEQAQPKPSPSKRRDGDAGRNFSRATTAKVRSGASSTKTTSAVADDDDFLLQSIASVLPQSSSSRRTRSSGLGTPPKKARAMTGEAAGTSNGPKRVPPRAVLPNAHNPPSPHSCSVIRTKDSLRAAGISLKKSSKCAINNSSSSALFNAALQSSALESDTLSEDNYSPLTENAMVVDKNVPRDVDEEFQAEQLIIDCSVVSDTVKQTAVRPVQKLRSLFMLFLLHNCYTKRILLRGYLCVCMCMCVCVCARCFLSATFNSGTTKRGCSLSKWVLTSSSPARG</sequence>
<evidence type="ECO:0000313" key="5">
    <source>
        <dbReference type="WBParaSite" id="GPUH_0002369201-mRNA-1"/>
    </source>
</evidence>
<feature type="transmembrane region" description="Helical" evidence="2">
    <location>
        <begin position="247"/>
        <end position="269"/>
    </location>
</feature>
<reference evidence="5" key="1">
    <citation type="submission" date="2016-06" db="UniProtKB">
        <authorList>
            <consortium name="WormBaseParasite"/>
        </authorList>
    </citation>
    <scope>IDENTIFICATION</scope>
</reference>
<dbReference type="OrthoDB" id="5918429at2759"/>
<feature type="region of interest" description="Disordered" evidence="1">
    <location>
        <begin position="14"/>
        <end position="61"/>
    </location>
</feature>
<protein>
    <submittedName>
        <fullName evidence="5">Cell division cycle associated 7</fullName>
    </submittedName>
</protein>
<gene>
    <name evidence="3" type="ORF">GPUH_LOCUS23664</name>
</gene>
<proteinExistence type="predicted"/>
<keyword evidence="4" id="KW-1185">Reference proteome</keyword>
<dbReference type="WBParaSite" id="GPUH_0002369201-mRNA-1">
    <property type="protein sequence ID" value="GPUH_0002369201-mRNA-1"/>
    <property type="gene ID" value="GPUH_0002369201"/>
</dbReference>
<dbReference type="Proteomes" id="UP000271098">
    <property type="component" value="Unassembled WGS sequence"/>
</dbReference>
<reference evidence="3 4" key="2">
    <citation type="submission" date="2018-11" db="EMBL/GenBank/DDBJ databases">
        <authorList>
            <consortium name="Pathogen Informatics"/>
        </authorList>
    </citation>
    <scope>NUCLEOTIDE SEQUENCE [LARGE SCALE GENOMIC DNA]</scope>
</reference>
<evidence type="ECO:0000313" key="3">
    <source>
        <dbReference type="EMBL" id="VDN41784.1"/>
    </source>
</evidence>
<keyword evidence="2" id="KW-0812">Transmembrane</keyword>
<dbReference type="AlphaFoldDB" id="A0A183ERS1"/>